<dbReference type="Proteomes" id="UP000034525">
    <property type="component" value="Unassembled WGS sequence"/>
</dbReference>
<dbReference type="AlphaFoldDB" id="A0A837I980"/>
<dbReference type="EMBL" id="LCIL01000007">
    <property type="protein sequence ID" value="KKT54308.1"/>
    <property type="molecule type" value="Genomic_DNA"/>
</dbReference>
<evidence type="ECO:0000313" key="5">
    <source>
        <dbReference type="Proteomes" id="UP000034525"/>
    </source>
</evidence>
<reference evidence="4 5" key="1">
    <citation type="journal article" date="2015" name="Nature">
        <title>rRNA introns, odd ribosomes, and small enigmatic genomes across a large radiation of phyla.</title>
        <authorList>
            <person name="Brown C.T."/>
            <person name="Hug L.A."/>
            <person name="Thomas B.C."/>
            <person name="Sharon I."/>
            <person name="Castelle C.J."/>
            <person name="Singh A."/>
            <person name="Wilkins M.J."/>
            <person name="Williams K.H."/>
            <person name="Banfield J.F."/>
        </authorList>
    </citation>
    <scope>NUCLEOTIDE SEQUENCE [LARGE SCALE GENOMIC DNA]</scope>
</reference>
<evidence type="ECO:0000259" key="3">
    <source>
        <dbReference type="Pfam" id="PF13439"/>
    </source>
</evidence>
<dbReference type="SUPFAM" id="SSF53756">
    <property type="entry name" value="UDP-Glycosyltransferase/glycogen phosphorylase"/>
    <property type="match status" value="1"/>
</dbReference>
<dbReference type="Pfam" id="PF13439">
    <property type="entry name" value="Glyco_transf_4"/>
    <property type="match status" value="1"/>
</dbReference>
<organism evidence="4 5">
    <name type="scientific">Candidatus Woesebacteria bacterium GW2011_GWA1_44_23</name>
    <dbReference type="NCBI Taxonomy" id="1618558"/>
    <lineage>
        <taxon>Bacteria</taxon>
        <taxon>Candidatus Woeseibacteriota</taxon>
    </lineage>
</organism>
<accession>A0A837I980</accession>
<dbReference type="Gene3D" id="3.40.50.2000">
    <property type="entry name" value="Glycogen Phosphorylase B"/>
    <property type="match status" value="2"/>
</dbReference>
<dbReference type="CDD" id="cd03801">
    <property type="entry name" value="GT4_PimA-like"/>
    <property type="match status" value="1"/>
</dbReference>
<protein>
    <submittedName>
        <fullName evidence="4">Glycosyl transferase, group 1</fullName>
    </submittedName>
</protein>
<dbReference type="PANTHER" id="PTHR12526:SF629">
    <property type="entry name" value="TEICHURONIC ACID BIOSYNTHESIS GLYCOSYLTRANSFERASE TUAH-RELATED"/>
    <property type="match status" value="1"/>
</dbReference>
<evidence type="ECO:0000256" key="1">
    <source>
        <dbReference type="ARBA" id="ARBA00022676"/>
    </source>
</evidence>
<dbReference type="InterPro" id="IPR028098">
    <property type="entry name" value="Glyco_trans_4-like_N"/>
</dbReference>
<keyword evidence="2 4" id="KW-0808">Transferase</keyword>
<comment type="caution">
    <text evidence="4">The sequence shown here is derived from an EMBL/GenBank/DDBJ whole genome shotgun (WGS) entry which is preliminary data.</text>
</comment>
<dbReference type="GO" id="GO:0016757">
    <property type="term" value="F:glycosyltransferase activity"/>
    <property type="evidence" value="ECO:0007669"/>
    <property type="project" value="UniProtKB-KW"/>
</dbReference>
<feature type="domain" description="Glycosyltransferase subfamily 4-like N-terminal" evidence="3">
    <location>
        <begin position="16"/>
        <end position="179"/>
    </location>
</feature>
<evidence type="ECO:0000256" key="2">
    <source>
        <dbReference type="ARBA" id="ARBA00022679"/>
    </source>
</evidence>
<proteinExistence type="predicted"/>
<dbReference type="PANTHER" id="PTHR12526">
    <property type="entry name" value="GLYCOSYLTRANSFERASE"/>
    <property type="match status" value="1"/>
</dbReference>
<evidence type="ECO:0000313" key="4">
    <source>
        <dbReference type="EMBL" id="KKT54308.1"/>
    </source>
</evidence>
<dbReference type="Pfam" id="PF13692">
    <property type="entry name" value="Glyco_trans_1_4"/>
    <property type="match status" value="1"/>
</dbReference>
<sequence>MKICKFVEGSFIPSFDGASQRFFHISENLSNLGVDLTIIHCYRGWSDLNIIKTKNFKTIAVSPKYYYQDYSVVDKIIGAIKPDVVEMNDMELLMSTGLYINKKYKVPLVYEAHFVSSVLVKNVARNSKTVPLEKIHEKIVAKIISGIICFTNIDKKNLLMSMKIDPKRIKVIPLGSDVDTLKFRKVTKKDDTVLFLGNMYFQPNQEAVDDIVNKIAPLVFKKNKNINFRFVGDVPDIVRERYQNERIVFQGRIQDINKVFRGVRVCIVPVTIGGGMRVKILTYMASGIPIISTKVAASGIHYKQFLNIANNPVEFANKIIKITGDLPKSINQGKQAYQEALRNHSWREIGKKSLSFYKTIIKKPIVSSLSPIKVETEPFWLTETIQKGRFNKISIDQEKVYILGHGHMEIFKATNLDNKNIFSN</sequence>
<keyword evidence="1" id="KW-0328">Glycosyltransferase</keyword>
<name>A0A837I980_9BACT</name>
<gene>
    <name evidence="4" type="ORF">UW47_C0007G0028</name>
</gene>